<dbReference type="Pfam" id="PF01817">
    <property type="entry name" value="CM_2"/>
    <property type="match status" value="1"/>
</dbReference>
<dbReference type="AlphaFoldDB" id="A0ABD4Z5C0"/>
<dbReference type="PANTHER" id="PTHR21363">
    <property type="entry name" value="PREPHENATE DEHYDROGENASE"/>
    <property type="match status" value="1"/>
</dbReference>
<dbReference type="InterPro" id="IPR008927">
    <property type="entry name" value="6-PGluconate_DH-like_C_sf"/>
</dbReference>
<protein>
    <submittedName>
        <fullName evidence="4">Bifunctional chorismate mutase/prephenate dehydrogenase</fullName>
    </submittedName>
</protein>
<dbReference type="InterPro" id="IPR003099">
    <property type="entry name" value="Prephen_DH"/>
</dbReference>
<dbReference type="InterPro" id="IPR046826">
    <property type="entry name" value="PDH_N"/>
</dbReference>
<evidence type="ECO:0000313" key="5">
    <source>
        <dbReference type="Proteomes" id="UP001529235"/>
    </source>
</evidence>
<feature type="domain" description="Prephenate/arogenate dehydrogenase" evidence="3">
    <location>
        <begin position="96"/>
        <end position="345"/>
    </location>
</feature>
<dbReference type="InterPro" id="IPR046825">
    <property type="entry name" value="PDH_C"/>
</dbReference>
<dbReference type="RefSeq" id="WP_285273069.1">
    <property type="nucleotide sequence ID" value="NZ_JASNVW010000001.1"/>
</dbReference>
<dbReference type="SUPFAM" id="SSF48179">
    <property type="entry name" value="6-phosphogluconate dehydrogenase C-terminal domain-like"/>
    <property type="match status" value="1"/>
</dbReference>
<dbReference type="PROSITE" id="PS51176">
    <property type="entry name" value="PDH_ADH"/>
    <property type="match status" value="1"/>
</dbReference>
<dbReference type="EMBL" id="JASNVW010000001">
    <property type="protein sequence ID" value="MDK6028095.1"/>
    <property type="molecule type" value="Genomic_DNA"/>
</dbReference>
<dbReference type="PROSITE" id="PS51168">
    <property type="entry name" value="CHORISMATE_MUT_2"/>
    <property type="match status" value="1"/>
</dbReference>
<reference evidence="4 5" key="1">
    <citation type="submission" date="2023-05" db="EMBL/GenBank/DDBJ databases">
        <title>A new hyperthermophilic archaea 'Ignisphaera cupida' sp. nov. and description of the family 'Ignisphaeraceae' fam. nov.</title>
        <authorList>
            <person name="Podosokorskaya O.A."/>
            <person name="Elcheninov A.G."/>
            <person name="Klukina A."/>
            <person name="Merkel A.Y."/>
        </authorList>
    </citation>
    <scope>NUCLEOTIDE SEQUENCE [LARGE SCALE GENOMIC DNA]</scope>
    <source>
        <strain evidence="4 5">4213-co</strain>
    </source>
</reference>
<accession>A0ABD4Z5C0</accession>
<evidence type="ECO:0000313" key="4">
    <source>
        <dbReference type="EMBL" id="MDK6028095.1"/>
    </source>
</evidence>
<evidence type="ECO:0000259" key="2">
    <source>
        <dbReference type="PROSITE" id="PS51168"/>
    </source>
</evidence>
<comment type="caution">
    <text evidence="4">The sequence shown here is derived from an EMBL/GenBank/DDBJ whole genome shotgun (WGS) entry which is preliminary data.</text>
</comment>
<dbReference type="InterPro" id="IPR036291">
    <property type="entry name" value="NAD(P)-bd_dom_sf"/>
</dbReference>
<dbReference type="Pfam" id="PF20463">
    <property type="entry name" value="PDH_C"/>
    <property type="match status" value="1"/>
</dbReference>
<dbReference type="PANTHER" id="PTHR21363:SF0">
    <property type="entry name" value="PREPHENATE DEHYDROGENASE [NADP(+)]"/>
    <property type="match status" value="1"/>
</dbReference>
<dbReference type="Proteomes" id="UP001529235">
    <property type="component" value="Unassembled WGS sequence"/>
</dbReference>
<dbReference type="SMART" id="SM00830">
    <property type="entry name" value="CM_2"/>
    <property type="match status" value="1"/>
</dbReference>
<dbReference type="GO" id="GO:0008977">
    <property type="term" value="F:prephenate dehydrogenase (NAD+) activity"/>
    <property type="evidence" value="ECO:0007669"/>
    <property type="project" value="UniProtKB-ARBA"/>
</dbReference>
<dbReference type="InterPro" id="IPR036263">
    <property type="entry name" value="Chorismate_II_sf"/>
</dbReference>
<proteinExistence type="predicted"/>
<dbReference type="InterPro" id="IPR002701">
    <property type="entry name" value="CM_II_prokaryot"/>
</dbReference>
<dbReference type="GO" id="GO:0004106">
    <property type="term" value="F:chorismate mutase activity"/>
    <property type="evidence" value="ECO:0007669"/>
    <property type="project" value="UniProtKB-ARBA"/>
</dbReference>
<dbReference type="SUPFAM" id="SSF48600">
    <property type="entry name" value="Chorismate mutase II"/>
    <property type="match status" value="1"/>
</dbReference>
<dbReference type="InterPro" id="IPR036979">
    <property type="entry name" value="CM_dom_sf"/>
</dbReference>
<evidence type="ECO:0000259" key="3">
    <source>
        <dbReference type="PROSITE" id="PS51176"/>
    </source>
</evidence>
<evidence type="ECO:0000256" key="1">
    <source>
        <dbReference type="ARBA" id="ARBA00023002"/>
    </source>
</evidence>
<organism evidence="4 5">
    <name type="scientific">Ignisphaera cupida</name>
    <dbReference type="NCBI Taxonomy" id="3050454"/>
    <lineage>
        <taxon>Archaea</taxon>
        <taxon>Thermoproteota</taxon>
        <taxon>Thermoprotei</taxon>
        <taxon>Desulfurococcales</taxon>
        <taxon>Desulfurococcaceae</taxon>
        <taxon>Ignisphaera</taxon>
    </lineage>
</organism>
<keyword evidence="1" id="KW-0560">Oxidoreductase</keyword>
<dbReference type="Pfam" id="PF02153">
    <property type="entry name" value="PDH_N"/>
    <property type="match status" value="1"/>
</dbReference>
<dbReference type="Gene3D" id="3.40.50.720">
    <property type="entry name" value="NAD(P)-binding Rossmann-like Domain"/>
    <property type="match status" value="1"/>
</dbReference>
<dbReference type="Gene3D" id="1.10.3660.10">
    <property type="entry name" value="6-phosphogluconate dehydrogenase C-terminal like domain"/>
    <property type="match status" value="1"/>
</dbReference>
<dbReference type="GO" id="GO:0019752">
    <property type="term" value="P:carboxylic acid metabolic process"/>
    <property type="evidence" value="ECO:0007669"/>
    <property type="project" value="UniProtKB-ARBA"/>
</dbReference>
<feature type="domain" description="Chorismate mutase" evidence="2">
    <location>
        <begin position="1"/>
        <end position="88"/>
    </location>
</feature>
<dbReference type="Gene3D" id="1.20.59.10">
    <property type="entry name" value="Chorismate mutase"/>
    <property type="match status" value="1"/>
</dbReference>
<keyword evidence="5" id="KW-1185">Reference proteome</keyword>
<gene>
    <name evidence="4" type="ORF">QPL79_01790</name>
</gene>
<dbReference type="InterPro" id="IPR050812">
    <property type="entry name" value="Preph/Arog_dehydrog"/>
</dbReference>
<sequence>MEIDRLREEIDKIDDAIAELLGRRLEIAKRIAAIKNDKNIPITDVNRESEVLLKWRIRLAKYGVSSDLASLLAQDIMRISRAVQIKSVSNNASKNRSICIVGYGAMAKTLAQAFSNSGCSVTITGRNIEKATSLGKELGVDAKPIPQAMENCDFVLLALSINAFSNGYVNSIANYMRGKIVMDILSTKLYIFKHMVEQSKNIGFKYVSTHPLFGPYTSPVGEKVVLIPSETGLDILSDVIELWTSIGVEPVIASIEEHEKAMAIVQVLTHFVLLAYGQAVVKLSKELSVDASKFATPTYRDVYSVLMRLGKIRSTVDEIQKMNPFAKMVRDSFLIIANEIEKSLG</sequence>
<name>A0ABD4Z5C0_9CREN</name>
<dbReference type="SUPFAM" id="SSF51735">
    <property type="entry name" value="NAD(P)-binding Rossmann-fold domains"/>
    <property type="match status" value="1"/>
</dbReference>